<comment type="caution">
    <text evidence="2">The sequence shown here is derived from an EMBL/GenBank/DDBJ whole genome shotgun (WGS) entry which is preliminary data.</text>
</comment>
<feature type="compositionally biased region" description="Acidic residues" evidence="1">
    <location>
        <begin position="10"/>
        <end position="20"/>
    </location>
</feature>
<feature type="compositionally biased region" description="Polar residues" evidence="1">
    <location>
        <begin position="61"/>
        <end position="73"/>
    </location>
</feature>
<feature type="compositionally biased region" description="Acidic residues" evidence="1">
    <location>
        <begin position="45"/>
        <end position="58"/>
    </location>
</feature>
<organism evidence="2 3">
    <name type="scientific">Spodoptera exigua</name>
    <name type="common">Beet armyworm</name>
    <name type="synonym">Noctua fulgens</name>
    <dbReference type="NCBI Taxonomy" id="7107"/>
    <lineage>
        <taxon>Eukaryota</taxon>
        <taxon>Metazoa</taxon>
        <taxon>Ecdysozoa</taxon>
        <taxon>Arthropoda</taxon>
        <taxon>Hexapoda</taxon>
        <taxon>Insecta</taxon>
        <taxon>Pterygota</taxon>
        <taxon>Neoptera</taxon>
        <taxon>Endopterygota</taxon>
        <taxon>Lepidoptera</taxon>
        <taxon>Glossata</taxon>
        <taxon>Ditrysia</taxon>
        <taxon>Noctuoidea</taxon>
        <taxon>Noctuidae</taxon>
        <taxon>Amphipyrinae</taxon>
        <taxon>Spodoptera</taxon>
    </lineage>
</organism>
<feature type="region of interest" description="Disordered" evidence="1">
    <location>
        <begin position="1"/>
        <end position="87"/>
    </location>
</feature>
<feature type="compositionally biased region" description="Acidic residues" evidence="1">
    <location>
        <begin position="27"/>
        <end position="37"/>
    </location>
</feature>
<dbReference type="AlphaFoldDB" id="A0A922MY58"/>
<dbReference type="Proteomes" id="UP000814243">
    <property type="component" value="Unassembled WGS sequence"/>
</dbReference>
<sequence length="125" mass="14552">MEQKITQWLYEDESEDEEACDVTVPDLENDVEEDGTIDDFRAEIPDDNTEDSSSDDETPLGNYSSGKVSSITMGKTRKKLTKEEKVAKDRIRKREKYAQIKNNPELFSLQKEKEREEVLSEKREE</sequence>
<gene>
    <name evidence="2" type="ORF">HF086_002966</name>
</gene>
<evidence type="ECO:0000313" key="2">
    <source>
        <dbReference type="EMBL" id="KAH9645340.1"/>
    </source>
</evidence>
<protein>
    <submittedName>
        <fullName evidence="2">Uncharacterized protein</fullName>
    </submittedName>
</protein>
<accession>A0A922MY58</accession>
<evidence type="ECO:0000256" key="1">
    <source>
        <dbReference type="SAM" id="MobiDB-lite"/>
    </source>
</evidence>
<reference evidence="2" key="1">
    <citation type="journal article" date="2021" name="G3 (Bethesda)">
        <title>Genome and transcriptome analysis of the beet armyworm Spodoptera exigua reveals targets for pest control. .</title>
        <authorList>
            <person name="Simon S."/>
            <person name="Breeschoten T."/>
            <person name="Jansen H.J."/>
            <person name="Dirks R.P."/>
            <person name="Schranz M.E."/>
            <person name="Ros V.I.D."/>
        </authorList>
    </citation>
    <scope>NUCLEOTIDE SEQUENCE</scope>
    <source>
        <strain evidence="2">TB_SE_WUR_2020</strain>
    </source>
</reference>
<dbReference type="EMBL" id="JACEFF010000049">
    <property type="protein sequence ID" value="KAH9645340.1"/>
    <property type="molecule type" value="Genomic_DNA"/>
</dbReference>
<evidence type="ECO:0000313" key="3">
    <source>
        <dbReference type="Proteomes" id="UP000814243"/>
    </source>
</evidence>
<name>A0A922MY58_SPOEX</name>
<proteinExistence type="predicted"/>